<dbReference type="AlphaFoldDB" id="A0A1X7TKK5"/>
<accession>A0A1X7TKK5</accession>
<organism evidence="1">
    <name type="scientific">Amphimedon queenslandica</name>
    <name type="common">Sponge</name>
    <dbReference type="NCBI Taxonomy" id="400682"/>
    <lineage>
        <taxon>Eukaryota</taxon>
        <taxon>Metazoa</taxon>
        <taxon>Porifera</taxon>
        <taxon>Demospongiae</taxon>
        <taxon>Heteroscleromorpha</taxon>
        <taxon>Haplosclerida</taxon>
        <taxon>Niphatidae</taxon>
        <taxon>Amphimedon</taxon>
    </lineage>
</organism>
<reference evidence="1" key="1">
    <citation type="submission" date="2017-05" db="UniProtKB">
        <authorList>
            <consortium name="EnsemblMetazoa"/>
        </authorList>
    </citation>
    <scope>IDENTIFICATION</scope>
</reference>
<protein>
    <submittedName>
        <fullName evidence="1">Uncharacterized protein</fullName>
    </submittedName>
</protein>
<dbReference type="EnsemblMetazoa" id="Aqu2.1.15436_001">
    <property type="protein sequence ID" value="Aqu2.1.15436_001"/>
    <property type="gene ID" value="Aqu2.1.15436"/>
</dbReference>
<dbReference type="InParanoid" id="A0A1X7TKK5"/>
<name>A0A1X7TKK5_AMPQE</name>
<sequence length="86" mass="9814">LETSGFSGDKTGELQGYMEMEVSGLEFEEPENMETGVRGLEEPVEVPIEVEREMDLREERKVKDFLEAGCGCSDSCWKKFEPAYLR</sequence>
<evidence type="ECO:0000313" key="1">
    <source>
        <dbReference type="EnsemblMetazoa" id="Aqu2.1.15436_001"/>
    </source>
</evidence>
<proteinExistence type="predicted"/>